<dbReference type="EMBL" id="SWOV01000003">
    <property type="protein sequence ID" value="NFF86627.1"/>
    <property type="molecule type" value="Genomic_DNA"/>
</dbReference>
<dbReference type="Pfam" id="PF13419">
    <property type="entry name" value="HAD_2"/>
    <property type="match status" value="1"/>
</dbReference>
<dbReference type="GO" id="GO:0016787">
    <property type="term" value="F:hydrolase activity"/>
    <property type="evidence" value="ECO:0007669"/>
    <property type="project" value="UniProtKB-KW"/>
</dbReference>
<sequence>MRAFIFDMDGVIIDSEPIHRQVHGEIMNTLGINISKGELALYAGATNEYIFTKLKERYRIKKSVSELMDYKSKLIINKVKEESLEPINGIRELLNALRKNNIKIAIGSSSPRSLIEAVIDKFNLHSAFDCIVSGEEVERSKPYPDVYIEVSKKLGINPEKCIVVEDSHNGVQAAKSAGMKCIGFNNVNSGNQDLSKADVRVDTIRKIDIYNLCKYFE</sequence>
<evidence type="ECO:0000256" key="1">
    <source>
        <dbReference type="ARBA" id="ARBA00001946"/>
    </source>
</evidence>
<dbReference type="OrthoDB" id="9797743at2"/>
<evidence type="ECO:0000256" key="3">
    <source>
        <dbReference type="ARBA" id="ARBA00022723"/>
    </source>
</evidence>
<name>A0A0M1LUR0_CLOBO</name>
<evidence type="ECO:0000256" key="2">
    <source>
        <dbReference type="ARBA" id="ARBA00006171"/>
    </source>
</evidence>
<dbReference type="InterPro" id="IPR036412">
    <property type="entry name" value="HAD-like_sf"/>
</dbReference>
<proteinExistence type="inferred from homology"/>
<dbReference type="SFLD" id="SFLDS00003">
    <property type="entry name" value="Haloacid_Dehalogenase"/>
    <property type="match status" value="1"/>
</dbReference>
<dbReference type="InterPro" id="IPR041492">
    <property type="entry name" value="HAD_2"/>
</dbReference>
<evidence type="ECO:0000313" key="7">
    <source>
        <dbReference type="EMBL" id="NFF86627.1"/>
    </source>
</evidence>
<dbReference type="SFLD" id="SFLDG01129">
    <property type="entry name" value="C1.5:_HAD__Beta-PGM__Phosphata"/>
    <property type="match status" value="1"/>
</dbReference>
<dbReference type="EMBL" id="SWVK01000009">
    <property type="protein sequence ID" value="NFN35132.1"/>
    <property type="molecule type" value="Genomic_DNA"/>
</dbReference>
<evidence type="ECO:0000256" key="6">
    <source>
        <dbReference type="ARBA" id="ARBA00023277"/>
    </source>
</evidence>
<keyword evidence="5" id="KW-0460">Magnesium</keyword>
<dbReference type="GO" id="GO:0046872">
    <property type="term" value="F:metal ion binding"/>
    <property type="evidence" value="ECO:0007669"/>
    <property type="project" value="UniProtKB-KW"/>
</dbReference>
<dbReference type="CDD" id="cd16423">
    <property type="entry name" value="HAD_BPGM-like"/>
    <property type="match status" value="1"/>
</dbReference>
<keyword evidence="3" id="KW-0479">Metal-binding</keyword>
<dbReference type="InterPro" id="IPR006439">
    <property type="entry name" value="HAD-SF_hydro_IA"/>
</dbReference>
<protein>
    <submittedName>
        <fullName evidence="7">HAD family phosphatase</fullName>
    </submittedName>
</protein>
<dbReference type="PRINTS" id="PR00413">
    <property type="entry name" value="HADHALOGNASE"/>
</dbReference>
<dbReference type="PANTHER" id="PTHR46193">
    <property type="entry name" value="6-PHOSPHOGLUCONATE PHOSPHATASE"/>
    <property type="match status" value="1"/>
</dbReference>
<comment type="similarity">
    <text evidence="2">Belongs to the HAD-like hydrolase superfamily. CbbY/CbbZ/Gph/YieH family.</text>
</comment>
<evidence type="ECO:0000256" key="5">
    <source>
        <dbReference type="ARBA" id="ARBA00022842"/>
    </source>
</evidence>
<evidence type="ECO:0000313" key="8">
    <source>
        <dbReference type="EMBL" id="NFN35132.1"/>
    </source>
</evidence>
<gene>
    <name evidence="7" type="ORF">FC774_01710</name>
    <name evidence="8" type="ORF">FDB51_08310</name>
</gene>
<accession>A0A0M1LUR0</accession>
<reference evidence="9 10" key="1">
    <citation type="submission" date="2019-04" db="EMBL/GenBank/DDBJ databases">
        <title>Genome sequencing of Clostridium botulinum Groups I-IV and Clostridium butyricum.</title>
        <authorList>
            <person name="Brunt J."/>
            <person name="Van Vliet A.H.M."/>
            <person name="Stringer S.C."/>
            <person name="Carter A.T."/>
            <person name="Peck M.W."/>
        </authorList>
    </citation>
    <scope>NUCLEOTIDE SEQUENCE [LARGE SCALE GENOMIC DNA]</scope>
    <source>
        <strain evidence="7 10">1605</strain>
        <strain evidence="8 9">CB-K-33E</strain>
    </source>
</reference>
<evidence type="ECO:0000313" key="10">
    <source>
        <dbReference type="Proteomes" id="UP000476820"/>
    </source>
</evidence>
<dbReference type="SUPFAM" id="SSF56784">
    <property type="entry name" value="HAD-like"/>
    <property type="match status" value="1"/>
</dbReference>
<dbReference type="RefSeq" id="WP_053341688.1">
    <property type="nucleotide sequence ID" value="NZ_LFPA01000026.1"/>
</dbReference>
<evidence type="ECO:0000313" key="9">
    <source>
        <dbReference type="Proteomes" id="UP000473681"/>
    </source>
</evidence>
<dbReference type="Proteomes" id="UP000473681">
    <property type="component" value="Unassembled WGS sequence"/>
</dbReference>
<keyword evidence="6" id="KW-0119">Carbohydrate metabolism</keyword>
<keyword evidence="4" id="KW-0378">Hydrolase</keyword>
<dbReference type="Gene3D" id="3.40.50.1000">
    <property type="entry name" value="HAD superfamily/HAD-like"/>
    <property type="match status" value="1"/>
</dbReference>
<comment type="caution">
    <text evidence="7">The sequence shown here is derived from an EMBL/GenBank/DDBJ whole genome shotgun (WGS) entry which is preliminary data.</text>
</comment>
<dbReference type="InterPro" id="IPR023198">
    <property type="entry name" value="PGP-like_dom2"/>
</dbReference>
<dbReference type="PANTHER" id="PTHR46193:SF18">
    <property type="entry name" value="HEXITOL PHOSPHATASE B"/>
    <property type="match status" value="1"/>
</dbReference>
<dbReference type="InterPro" id="IPR051600">
    <property type="entry name" value="Beta-PGM-like"/>
</dbReference>
<organism evidence="7 10">
    <name type="scientific">Clostridium botulinum</name>
    <dbReference type="NCBI Taxonomy" id="1491"/>
    <lineage>
        <taxon>Bacteria</taxon>
        <taxon>Bacillati</taxon>
        <taxon>Bacillota</taxon>
        <taxon>Clostridia</taxon>
        <taxon>Eubacteriales</taxon>
        <taxon>Clostridiaceae</taxon>
        <taxon>Clostridium</taxon>
    </lineage>
</organism>
<dbReference type="SFLD" id="SFLDG01135">
    <property type="entry name" value="C1.5.6:_HAD__Beta-PGM__Phospha"/>
    <property type="match status" value="1"/>
</dbReference>
<dbReference type="Gene3D" id="1.10.150.240">
    <property type="entry name" value="Putative phosphatase, domain 2"/>
    <property type="match status" value="1"/>
</dbReference>
<comment type="cofactor">
    <cofactor evidence="1">
        <name>Mg(2+)</name>
        <dbReference type="ChEBI" id="CHEBI:18420"/>
    </cofactor>
</comment>
<dbReference type="Proteomes" id="UP000476820">
    <property type="component" value="Unassembled WGS sequence"/>
</dbReference>
<dbReference type="FunFam" id="3.40.50.1000:FF:000036">
    <property type="entry name" value="HAD family hydrolase"/>
    <property type="match status" value="1"/>
</dbReference>
<evidence type="ECO:0000256" key="4">
    <source>
        <dbReference type="ARBA" id="ARBA00022801"/>
    </source>
</evidence>
<dbReference type="NCBIfam" id="TIGR01509">
    <property type="entry name" value="HAD-SF-IA-v3"/>
    <property type="match status" value="1"/>
</dbReference>
<dbReference type="AlphaFoldDB" id="A0A0M1LUR0"/>
<dbReference type="InterPro" id="IPR023214">
    <property type="entry name" value="HAD_sf"/>
</dbReference>